<dbReference type="PROSITE" id="PS00061">
    <property type="entry name" value="ADH_SHORT"/>
    <property type="match status" value="1"/>
</dbReference>
<proteinExistence type="predicted"/>
<dbReference type="InterPro" id="IPR036291">
    <property type="entry name" value="NAD(P)-bd_dom_sf"/>
</dbReference>
<dbReference type="PANTHER" id="PTHR43313:SF1">
    <property type="entry name" value="3BETA-HYDROXYSTEROID DEHYDROGENASE DHS-16"/>
    <property type="match status" value="1"/>
</dbReference>
<keyword evidence="1" id="KW-0472">Membrane</keyword>
<organism evidence="3">
    <name type="scientific">Aplanochytrium stocchinoi</name>
    <dbReference type="NCBI Taxonomy" id="215587"/>
    <lineage>
        <taxon>Eukaryota</taxon>
        <taxon>Sar</taxon>
        <taxon>Stramenopiles</taxon>
        <taxon>Bigyra</taxon>
        <taxon>Labyrinthulomycetes</taxon>
        <taxon>Thraustochytrida</taxon>
        <taxon>Thraustochytriidae</taxon>
        <taxon>Aplanochytrium</taxon>
    </lineage>
</organism>
<dbReference type="InterPro" id="IPR020904">
    <property type="entry name" value="Sc_DH/Rdtase_CS"/>
</dbReference>
<dbReference type="PANTHER" id="PTHR43313">
    <property type="entry name" value="SHORT-CHAIN DEHYDROGENASE/REDUCTASE FAMILY 9C"/>
    <property type="match status" value="1"/>
</dbReference>
<dbReference type="Gene3D" id="3.40.50.720">
    <property type="entry name" value="NAD(P)-binding Rossmann-like Domain"/>
    <property type="match status" value="1"/>
</dbReference>
<dbReference type="EMBL" id="HBIN01020633">
    <property type="protein sequence ID" value="CAE0445779.1"/>
    <property type="molecule type" value="Transcribed_RNA"/>
</dbReference>
<dbReference type="GO" id="GO:0008202">
    <property type="term" value="P:steroid metabolic process"/>
    <property type="evidence" value="ECO:0007669"/>
    <property type="project" value="TreeGrafter"/>
</dbReference>
<reference evidence="3" key="1">
    <citation type="submission" date="2021-01" db="EMBL/GenBank/DDBJ databases">
        <authorList>
            <person name="Corre E."/>
            <person name="Pelletier E."/>
            <person name="Niang G."/>
            <person name="Scheremetjew M."/>
            <person name="Finn R."/>
            <person name="Kale V."/>
            <person name="Holt S."/>
            <person name="Cochrane G."/>
            <person name="Meng A."/>
            <person name="Brown T."/>
            <person name="Cohen L."/>
        </authorList>
    </citation>
    <scope>NUCLEOTIDE SEQUENCE</scope>
    <source>
        <strain evidence="3">GSBS06</strain>
    </source>
</reference>
<feature type="transmembrane region" description="Helical" evidence="1">
    <location>
        <begin position="12"/>
        <end position="28"/>
    </location>
</feature>
<dbReference type="InterPro" id="IPR002347">
    <property type="entry name" value="SDR_fam"/>
</dbReference>
<dbReference type="PRINTS" id="PR00081">
    <property type="entry name" value="GDHRDH"/>
</dbReference>
<evidence type="ECO:0000313" key="2">
    <source>
        <dbReference type="EMBL" id="CAE0445779.1"/>
    </source>
</evidence>
<dbReference type="SUPFAM" id="SSF51735">
    <property type="entry name" value="NAD(P)-binding Rossmann-fold domains"/>
    <property type="match status" value="1"/>
</dbReference>
<dbReference type="EMBL" id="HBIN01020634">
    <property type="protein sequence ID" value="CAE0445780.1"/>
    <property type="molecule type" value="Transcribed_RNA"/>
</dbReference>
<accession>A0A6S8FH26</accession>
<sequence length="355" mass="39487">MVVDFYYDLGNNTFLPILFLVLALNSLYKVLTAGKSIKRLVAYAIAFVLVSYSPKYVVHDPHSSAVLVTGASTGIGHKVAVELSKLGYTVFATVRKEADFGNFPKSDKIIPIIMDTTKLETIKAAKSKIEESKIPLVGLINNAGIAYDAKLTDLTPEDECKWVMEVNLWGTRKVTNEFLPMLRKTKGRILIASSILGSASIPMADCYPQTKWALNNYGHLLRQQETALGTGVSVSILKIGAIRTSMQEKAAKKLSDITECERELEILEGNRLKQFWKSYCPTRIETLNYFKETASSIDVVVGPHVHALISPKPLTEYSFGIDSVVMMSFRNILPDRIFDKLLFLATDMVKHAPVF</sequence>
<evidence type="ECO:0000313" key="3">
    <source>
        <dbReference type="EMBL" id="CAE0445780.1"/>
    </source>
</evidence>
<dbReference type="Pfam" id="PF00106">
    <property type="entry name" value="adh_short"/>
    <property type="match status" value="1"/>
</dbReference>
<dbReference type="AlphaFoldDB" id="A0A6S8FH26"/>
<keyword evidence="1" id="KW-1133">Transmembrane helix</keyword>
<feature type="transmembrane region" description="Helical" evidence="1">
    <location>
        <begin position="40"/>
        <end position="58"/>
    </location>
</feature>
<evidence type="ECO:0000256" key="1">
    <source>
        <dbReference type="SAM" id="Phobius"/>
    </source>
</evidence>
<keyword evidence="1" id="KW-0812">Transmembrane</keyword>
<name>A0A6S8FH26_9STRA</name>
<protein>
    <submittedName>
        <fullName evidence="3">Uncharacterized protein</fullName>
    </submittedName>
</protein>
<dbReference type="GO" id="GO:0016491">
    <property type="term" value="F:oxidoreductase activity"/>
    <property type="evidence" value="ECO:0007669"/>
    <property type="project" value="TreeGrafter"/>
</dbReference>
<gene>
    <name evidence="2" type="ORF">ASTO00021_LOCUS15783</name>
    <name evidence="3" type="ORF">ASTO00021_LOCUS15784</name>
</gene>